<dbReference type="AlphaFoldDB" id="A0A087U053"/>
<organism evidence="9 10">
    <name type="scientific">Stegodyphus mimosarum</name>
    <name type="common">African social velvet spider</name>
    <dbReference type="NCBI Taxonomy" id="407821"/>
    <lineage>
        <taxon>Eukaryota</taxon>
        <taxon>Metazoa</taxon>
        <taxon>Ecdysozoa</taxon>
        <taxon>Arthropoda</taxon>
        <taxon>Chelicerata</taxon>
        <taxon>Arachnida</taxon>
        <taxon>Araneae</taxon>
        <taxon>Araneomorphae</taxon>
        <taxon>Entelegynae</taxon>
        <taxon>Eresoidea</taxon>
        <taxon>Eresidae</taxon>
        <taxon>Stegodyphus</taxon>
    </lineage>
</organism>
<evidence type="ECO:0000256" key="1">
    <source>
        <dbReference type="ARBA" id="ARBA00004434"/>
    </source>
</evidence>
<evidence type="ECO:0000256" key="2">
    <source>
        <dbReference type="ARBA" id="ARBA00006771"/>
    </source>
</evidence>
<reference evidence="9 10" key="1">
    <citation type="submission" date="2013-11" db="EMBL/GenBank/DDBJ databases">
        <title>Genome sequencing of Stegodyphus mimosarum.</title>
        <authorList>
            <person name="Bechsgaard J."/>
        </authorList>
    </citation>
    <scope>NUCLEOTIDE SEQUENCE [LARGE SCALE GENOMIC DNA]</scope>
</reference>
<evidence type="ECO:0000313" key="10">
    <source>
        <dbReference type="Proteomes" id="UP000054359"/>
    </source>
</evidence>
<comment type="subcellular location">
    <subcellularLocation>
        <location evidence="1 8">Mitochondrion inner membrane</location>
        <topology evidence="1 8">Single-pass membrane protein</topology>
    </subcellularLocation>
</comment>
<dbReference type="GO" id="GO:0061617">
    <property type="term" value="C:MICOS complex"/>
    <property type="evidence" value="ECO:0007669"/>
    <property type="project" value="UniProtKB-UniRule"/>
</dbReference>
<keyword evidence="7" id="KW-0472">Membrane</keyword>
<accession>A0A087U053</accession>
<protein>
    <recommendedName>
        <fullName evidence="8">MICOS complex subunit MIC13</fullName>
    </recommendedName>
</protein>
<keyword evidence="3" id="KW-0812">Transmembrane</keyword>
<dbReference type="OrthoDB" id="5948578at2759"/>
<comment type="subunit">
    <text evidence="8">Component of the mitochondrial contact site and cristae organizing system (MICOS) complex.</text>
</comment>
<evidence type="ECO:0000256" key="7">
    <source>
        <dbReference type="ARBA" id="ARBA00023136"/>
    </source>
</evidence>
<gene>
    <name evidence="9" type="ORF">X975_08942</name>
</gene>
<dbReference type="PANTHER" id="PTHR31816">
    <property type="entry name" value="MICOS COMPLEX SUBUNIT MIC13"/>
    <property type="match status" value="1"/>
</dbReference>
<keyword evidence="10" id="KW-1185">Reference proteome</keyword>
<evidence type="ECO:0000313" key="9">
    <source>
        <dbReference type="EMBL" id="KFM70742.1"/>
    </source>
</evidence>
<dbReference type="EMBL" id="KK117539">
    <property type="protein sequence ID" value="KFM70742.1"/>
    <property type="molecule type" value="Genomic_DNA"/>
</dbReference>
<name>A0A087U053_STEMI</name>
<sequence>MRIISPLLKLGLGGGTIYFAVNQGLFSDDQKKSIEASKKFSKSVPAFDPYLEKIPKVMSKEELINYWNTGVKISISALASLPDNTKEAFIKGVNYLKEEIKNQLKT</sequence>
<comment type="similarity">
    <text evidence="2 8">Belongs to the MICOS complex subunit Mic13 family.</text>
</comment>
<keyword evidence="6 8" id="KW-0496">Mitochondrion</keyword>
<feature type="non-terminal residue" evidence="9">
    <location>
        <position position="106"/>
    </location>
</feature>
<keyword evidence="4 8" id="KW-0999">Mitochondrion inner membrane</keyword>
<dbReference type="PANTHER" id="PTHR31816:SF3">
    <property type="entry name" value="MICOS COMPLEX SUBUNIT MIC13"/>
    <property type="match status" value="1"/>
</dbReference>
<keyword evidence="5" id="KW-1133">Transmembrane helix</keyword>
<dbReference type="OMA" id="INYWNTG"/>
<evidence type="ECO:0000256" key="5">
    <source>
        <dbReference type="ARBA" id="ARBA00022989"/>
    </source>
</evidence>
<dbReference type="Pfam" id="PF15884">
    <property type="entry name" value="QIL1"/>
    <property type="match status" value="1"/>
</dbReference>
<comment type="function">
    <text evidence="8">Component of the MICOS complex, a large protein complex of the mitochondrial inner membrane that plays crucial roles in the maintenance of crista junctions, inner membrane architecture, and formation of contact sites to the outer membrane.</text>
</comment>
<evidence type="ECO:0000256" key="6">
    <source>
        <dbReference type="ARBA" id="ARBA00023128"/>
    </source>
</evidence>
<dbReference type="Proteomes" id="UP000054359">
    <property type="component" value="Unassembled WGS sequence"/>
</dbReference>
<evidence type="ECO:0000256" key="3">
    <source>
        <dbReference type="ARBA" id="ARBA00022692"/>
    </source>
</evidence>
<evidence type="ECO:0000256" key="8">
    <source>
        <dbReference type="RuleBase" id="RU363009"/>
    </source>
</evidence>
<dbReference type="GO" id="GO:0042407">
    <property type="term" value="P:cristae formation"/>
    <property type="evidence" value="ECO:0007669"/>
    <property type="project" value="TreeGrafter"/>
</dbReference>
<dbReference type="GO" id="GO:0044284">
    <property type="term" value="C:mitochondrial crista junction"/>
    <property type="evidence" value="ECO:0007669"/>
    <property type="project" value="TreeGrafter"/>
</dbReference>
<dbReference type="InterPro" id="IPR026769">
    <property type="entry name" value="Mic13"/>
</dbReference>
<evidence type="ECO:0000256" key="4">
    <source>
        <dbReference type="ARBA" id="ARBA00022792"/>
    </source>
</evidence>
<proteinExistence type="inferred from homology"/>